<keyword evidence="1 5" id="KW-0732">Signal</keyword>
<dbReference type="PANTHER" id="PTHR13887">
    <property type="entry name" value="GLUTATHIONE S-TRANSFERASE KAPPA"/>
    <property type="match status" value="1"/>
</dbReference>
<feature type="domain" description="Thioredoxin" evidence="6">
    <location>
        <begin position="48"/>
        <end position="236"/>
    </location>
</feature>
<dbReference type="AlphaFoldDB" id="A0A4U3FMV4"/>
<evidence type="ECO:0000256" key="1">
    <source>
        <dbReference type="ARBA" id="ARBA00022729"/>
    </source>
</evidence>
<comment type="caution">
    <text evidence="7">The sequence shown here is derived from an EMBL/GenBank/DDBJ whole genome shotgun (WGS) entry which is preliminary data.</text>
</comment>
<dbReference type="RefSeq" id="WP_137268687.1">
    <property type="nucleotide sequence ID" value="NZ_QGAC01000002.1"/>
</dbReference>
<dbReference type="SUPFAM" id="SSF52833">
    <property type="entry name" value="Thioredoxin-like"/>
    <property type="match status" value="1"/>
</dbReference>
<dbReference type="PANTHER" id="PTHR13887:SF14">
    <property type="entry name" value="DISULFIDE BOND FORMATION PROTEIN D"/>
    <property type="match status" value="1"/>
</dbReference>
<feature type="signal peptide" evidence="5">
    <location>
        <begin position="1"/>
        <end position="17"/>
    </location>
</feature>
<dbReference type="EMBL" id="QGAC01000002">
    <property type="protein sequence ID" value="TKJ94545.1"/>
    <property type="molecule type" value="Genomic_DNA"/>
</dbReference>
<evidence type="ECO:0000256" key="2">
    <source>
        <dbReference type="ARBA" id="ARBA00023002"/>
    </source>
</evidence>
<keyword evidence="4" id="KW-0676">Redox-active center</keyword>
<evidence type="ECO:0000313" key="8">
    <source>
        <dbReference type="Proteomes" id="UP000306393"/>
    </source>
</evidence>
<keyword evidence="3" id="KW-1015">Disulfide bond</keyword>
<evidence type="ECO:0000313" key="7">
    <source>
        <dbReference type="EMBL" id="TKJ94545.1"/>
    </source>
</evidence>
<reference evidence="7 8" key="1">
    <citation type="journal article" date="2019" name="Sci. Rep.">
        <title>Differences in resource use lead to coexistence of seed-transmitted microbial populations.</title>
        <authorList>
            <person name="Torres-Cortes G."/>
            <person name="Garcia B.J."/>
            <person name="Compant S."/>
            <person name="Rezki S."/>
            <person name="Jones P."/>
            <person name="Preveaux A."/>
            <person name="Briand M."/>
            <person name="Roulet A."/>
            <person name="Bouchez O."/>
            <person name="Jacobson D."/>
            <person name="Barret M."/>
        </authorList>
    </citation>
    <scope>NUCLEOTIDE SEQUENCE [LARGE SCALE GENOMIC DNA]</scope>
    <source>
        <strain evidence="7 8">CFBP13511</strain>
    </source>
</reference>
<dbReference type="Gene3D" id="3.40.30.10">
    <property type="entry name" value="Glutaredoxin"/>
    <property type="match status" value="1"/>
</dbReference>
<organism evidence="7 8">
    <name type="scientific">Erwinia persicina</name>
    <dbReference type="NCBI Taxonomy" id="55211"/>
    <lineage>
        <taxon>Bacteria</taxon>
        <taxon>Pseudomonadati</taxon>
        <taxon>Pseudomonadota</taxon>
        <taxon>Gammaproteobacteria</taxon>
        <taxon>Enterobacterales</taxon>
        <taxon>Erwiniaceae</taxon>
        <taxon>Erwinia</taxon>
    </lineage>
</organism>
<dbReference type="InterPro" id="IPR036249">
    <property type="entry name" value="Thioredoxin-like_sf"/>
</dbReference>
<evidence type="ECO:0000256" key="5">
    <source>
        <dbReference type="SAM" id="SignalP"/>
    </source>
</evidence>
<gene>
    <name evidence="7" type="ORF">EpCFBP13511_03055</name>
</gene>
<keyword evidence="2" id="KW-0560">Oxidoreductase</keyword>
<dbReference type="InterPro" id="IPR013766">
    <property type="entry name" value="Thioredoxin_domain"/>
</dbReference>
<dbReference type="InterPro" id="IPR017937">
    <property type="entry name" value="Thioredoxin_CS"/>
</dbReference>
<accession>A0A4U3FMV4</accession>
<dbReference type="Pfam" id="PF01323">
    <property type="entry name" value="DSBA"/>
    <property type="match status" value="1"/>
</dbReference>
<dbReference type="InterPro" id="IPR041205">
    <property type="entry name" value="ScsC_N"/>
</dbReference>
<sequence length="239" mass="26587">MKKSLIALLLVATPLWAAAPFTPEQEARIQQLIRETLVENPQILAEAADAYDKQAQKQQADVTGQVIAQNHAALYEDAGSPRLGAKDAKLTLVAFTDYNCPYCKQFDLLLEKIVQQYPDVAVVIKPLPYRSESSLTAAREVLTLWRQQPDRWLALHQRLMAKKGYHDDASIKAAEQKLNITLAQPDRQSLETVNTNLKLAQHLGIEGTPVTLIGNRLLPGAVSYEQLESLVKQQLAQTP</sequence>
<dbReference type="OrthoDB" id="9780340at2"/>
<name>A0A4U3FMV4_9GAMM</name>
<evidence type="ECO:0000259" key="6">
    <source>
        <dbReference type="PROSITE" id="PS51352"/>
    </source>
</evidence>
<feature type="chain" id="PRO_5020576000" evidence="5">
    <location>
        <begin position="18"/>
        <end position="239"/>
    </location>
</feature>
<evidence type="ECO:0000256" key="4">
    <source>
        <dbReference type="ARBA" id="ARBA00023284"/>
    </source>
</evidence>
<dbReference type="PROSITE" id="PS51352">
    <property type="entry name" value="THIOREDOXIN_2"/>
    <property type="match status" value="1"/>
</dbReference>
<dbReference type="STRING" id="1219360.GCA_001571305_02404"/>
<proteinExistence type="predicted"/>
<dbReference type="Pfam" id="PF18312">
    <property type="entry name" value="ScsC_N"/>
    <property type="match status" value="1"/>
</dbReference>
<dbReference type="InterPro" id="IPR001853">
    <property type="entry name" value="DSBA-like_thioredoxin_dom"/>
</dbReference>
<dbReference type="Proteomes" id="UP000306393">
    <property type="component" value="Unassembled WGS sequence"/>
</dbReference>
<dbReference type="CDD" id="cd03023">
    <property type="entry name" value="DsbA_Com1_like"/>
    <property type="match status" value="1"/>
</dbReference>
<dbReference type="GO" id="GO:0015036">
    <property type="term" value="F:disulfide oxidoreductase activity"/>
    <property type="evidence" value="ECO:0007669"/>
    <property type="project" value="UniProtKB-ARBA"/>
</dbReference>
<evidence type="ECO:0000256" key="3">
    <source>
        <dbReference type="ARBA" id="ARBA00023157"/>
    </source>
</evidence>
<dbReference type="PROSITE" id="PS00194">
    <property type="entry name" value="THIOREDOXIN_1"/>
    <property type="match status" value="1"/>
</dbReference>
<protein>
    <submittedName>
        <fullName evidence="7">Copper resistance protein</fullName>
    </submittedName>
</protein>